<evidence type="ECO:0000256" key="14">
    <source>
        <dbReference type="ARBA" id="ARBA00023280"/>
    </source>
</evidence>
<dbReference type="SUPFAM" id="SSF161229">
    <property type="entry name" value="E6 C-terminal domain-like"/>
    <property type="match status" value="2"/>
</dbReference>
<dbReference type="GO" id="GO:0030430">
    <property type="term" value="C:host cell cytoplasm"/>
    <property type="evidence" value="ECO:0007669"/>
    <property type="project" value="UniProtKB-SubCell"/>
</dbReference>
<keyword evidence="7 16" id="KW-0863">Zinc-finger</keyword>
<evidence type="ECO:0000256" key="3">
    <source>
        <dbReference type="ARBA" id="ARBA00022562"/>
    </source>
</evidence>
<proteinExistence type="inferred from homology"/>
<keyword evidence="2 16" id="KW-0244">Early protein</keyword>
<evidence type="ECO:0000256" key="17">
    <source>
        <dbReference type="RuleBase" id="RU363123"/>
    </source>
</evidence>
<dbReference type="GO" id="GO:0039648">
    <property type="term" value="P:symbiont-mediated perturbation of host ubiquitin-like protein modification"/>
    <property type="evidence" value="ECO:0007669"/>
    <property type="project" value="UniProtKB-UniRule"/>
</dbReference>
<keyword evidence="9 16" id="KW-0805">Transcription regulation</keyword>
<reference evidence="18" key="1">
    <citation type="journal article" date="2018" name="Nat. Med.">
        <title>Expanded skin virome in DOCK8-deficient patients.</title>
        <authorList>
            <consortium name="NISC Comparative Sequencing Program"/>
            <person name="Tirosh O."/>
            <person name="Conlan S."/>
            <person name="Deming C."/>
            <person name="Lee-Lin S.Q."/>
            <person name="Huang X."/>
            <person name="Su H.C."/>
            <person name="Freeman A.F."/>
            <person name="Segre J.A."/>
            <person name="Kong H.H."/>
        </authorList>
    </citation>
    <scope>NUCLEOTIDE SEQUENCE</scope>
    <source>
        <strain evidence="18">HPV-mSK_239</strain>
    </source>
</reference>
<comment type="subcellular location">
    <subcellularLocation>
        <location evidence="16 17">Host cytoplasm</location>
    </subcellularLocation>
    <subcellularLocation>
        <location evidence="16 17">Host nucleus</location>
    </subcellularLocation>
</comment>
<sequence>MAAYFPVKLDDYCSYYNINLFHLSLPCIFCGAYCDLQDLASFFMKGLNLVWRNVRAHACCTKCILLSAKHEYEKHCICVVHASSLELLTQRGLKDIPVRCVRCYKLLDTAEKFDCAAADEQFSLVRSSWRGPCRSCIRKI</sequence>
<evidence type="ECO:0000256" key="8">
    <source>
        <dbReference type="ARBA" id="ARBA00022833"/>
    </source>
</evidence>
<feature type="zinc finger region" evidence="16">
    <location>
        <begin position="100"/>
        <end position="136"/>
    </location>
</feature>
<feature type="zinc finger region" evidence="16">
    <location>
        <begin position="27"/>
        <end position="63"/>
    </location>
</feature>
<evidence type="ECO:0000256" key="16">
    <source>
        <dbReference type="HAMAP-Rule" id="MF_04006"/>
    </source>
</evidence>
<keyword evidence="10 16" id="KW-0238">DNA-binding</keyword>
<dbReference type="GO" id="GO:0006355">
    <property type="term" value="P:regulation of DNA-templated transcription"/>
    <property type="evidence" value="ECO:0007669"/>
    <property type="project" value="UniProtKB-UniRule"/>
</dbReference>
<protein>
    <recommendedName>
        <fullName evidence="16 17">Protein E6</fullName>
    </recommendedName>
</protein>
<dbReference type="InterPro" id="IPR001334">
    <property type="entry name" value="E6"/>
</dbReference>
<name>A0A385PL91_9PAPI</name>
<dbReference type="Gene3D" id="3.30.240.40">
    <property type="entry name" value="E6 early regulatory protein"/>
    <property type="match status" value="2"/>
</dbReference>
<organism evidence="18">
    <name type="scientific">Human papillomavirus</name>
    <dbReference type="NCBI Taxonomy" id="10566"/>
    <lineage>
        <taxon>Viruses</taxon>
        <taxon>Monodnaviria</taxon>
        <taxon>Shotokuvirae</taxon>
        <taxon>Cossaviricota</taxon>
        <taxon>Papovaviricetes</taxon>
        <taxon>Zurhausenvirales</taxon>
        <taxon>Papillomaviridae</taxon>
    </lineage>
</organism>
<dbReference type="GO" id="GO:0039502">
    <property type="term" value="P:symbiont-mediated suppression of host type I interferon-mediated signaling pathway"/>
    <property type="evidence" value="ECO:0007669"/>
    <property type="project" value="UniProtKB-UniRule"/>
</dbReference>
<dbReference type="GO" id="GO:0052170">
    <property type="term" value="P:symbiont-mediated suppression of host innate immune response"/>
    <property type="evidence" value="ECO:0007669"/>
    <property type="project" value="UniProtKB-KW"/>
</dbReference>
<comment type="function">
    <text evidence="16">Plays a major role in the induction and maintenance of cellular transformation. E6 associates with host UBE3A/E6-AP ubiquitin-protein ligase and modulates its activity. Protects host keratinocytes from apoptosis by mediating the degradation of host BAK1. May also inhibit host immune response.</text>
</comment>
<keyword evidence="13 16" id="KW-1035">Host cytoplasm</keyword>
<evidence type="ECO:0000256" key="15">
    <source>
        <dbReference type="ARBA" id="ARBA00023323"/>
    </source>
</evidence>
<keyword evidence="15 16" id="KW-1119">Modulation of host cell apoptosis by virus</keyword>
<evidence type="ECO:0000256" key="9">
    <source>
        <dbReference type="ARBA" id="ARBA00023015"/>
    </source>
</evidence>
<evidence type="ECO:0000256" key="12">
    <source>
        <dbReference type="ARBA" id="ARBA00023163"/>
    </source>
</evidence>
<dbReference type="HAMAP" id="MF_04006">
    <property type="entry name" value="HPV_E6"/>
    <property type="match status" value="1"/>
</dbReference>
<gene>
    <name evidence="16" type="primary">E6</name>
</gene>
<keyword evidence="12 16" id="KW-0804">Transcription</keyword>
<keyword evidence="14 16" id="KW-0899">Viral immunoevasion</keyword>
<keyword evidence="8 16" id="KW-0862">Zinc</keyword>
<dbReference type="EMBL" id="MH777378">
    <property type="protein sequence ID" value="AYA94701.1"/>
    <property type="molecule type" value="Genomic_DNA"/>
</dbReference>
<keyword evidence="5 16" id="KW-1090">Inhibition of host innate immune response by virus</keyword>
<evidence type="ECO:0000256" key="7">
    <source>
        <dbReference type="ARBA" id="ARBA00022771"/>
    </source>
</evidence>
<evidence type="ECO:0000256" key="6">
    <source>
        <dbReference type="ARBA" id="ARBA00022723"/>
    </source>
</evidence>
<comment type="caution">
    <text evidence="16">Lacks conserved residue(s) required for the propagation of feature annotation.</text>
</comment>
<evidence type="ECO:0000256" key="2">
    <source>
        <dbReference type="ARBA" id="ARBA00022518"/>
    </source>
</evidence>
<evidence type="ECO:0000256" key="4">
    <source>
        <dbReference type="ARBA" id="ARBA00022581"/>
    </source>
</evidence>
<evidence type="ECO:0000313" key="18">
    <source>
        <dbReference type="EMBL" id="AYA94701.1"/>
    </source>
</evidence>
<evidence type="ECO:0000256" key="1">
    <source>
        <dbReference type="ARBA" id="ARBA00006346"/>
    </source>
</evidence>
<keyword evidence="3 16" id="KW-1048">Host nucleus</keyword>
<dbReference type="GO" id="GO:0003677">
    <property type="term" value="F:DNA binding"/>
    <property type="evidence" value="ECO:0007669"/>
    <property type="project" value="UniProtKB-UniRule"/>
</dbReference>
<dbReference type="GO" id="GO:0006351">
    <property type="term" value="P:DNA-templated transcription"/>
    <property type="evidence" value="ECO:0007669"/>
    <property type="project" value="UniProtKB-UniRule"/>
</dbReference>
<keyword evidence="11 16" id="KW-0010">Activator</keyword>
<accession>A0A385PL91</accession>
<dbReference type="Pfam" id="PF00518">
    <property type="entry name" value="E6"/>
    <property type="match status" value="1"/>
</dbReference>
<evidence type="ECO:0000256" key="13">
    <source>
        <dbReference type="ARBA" id="ARBA00023200"/>
    </source>
</evidence>
<evidence type="ECO:0000256" key="5">
    <source>
        <dbReference type="ARBA" id="ARBA00022632"/>
    </source>
</evidence>
<evidence type="ECO:0000256" key="11">
    <source>
        <dbReference type="ARBA" id="ARBA00023159"/>
    </source>
</evidence>
<comment type="subunit">
    <text evidence="16">Forms homodimers. Interacts with ubiquitin-protein ligase UBE3A/E6-AP; this interaction stimulates UBE3A ubiquitin activity. Interacts with host BAK1.</text>
</comment>
<dbReference type="GO" id="GO:0052150">
    <property type="term" value="P:symbiont-mediated perturbation of host apoptosis"/>
    <property type="evidence" value="ECO:0007669"/>
    <property type="project" value="UniProtKB-KW"/>
</dbReference>
<dbReference type="GO" id="GO:0008270">
    <property type="term" value="F:zinc ion binding"/>
    <property type="evidence" value="ECO:0007669"/>
    <property type="project" value="UniProtKB-KW"/>
</dbReference>
<keyword evidence="6 16" id="KW-0479">Metal-binding</keyword>
<comment type="similarity">
    <text evidence="1 16 17">Belongs to the papillomaviridae E6 protein family.</text>
</comment>
<evidence type="ECO:0000256" key="10">
    <source>
        <dbReference type="ARBA" id="ARBA00023125"/>
    </source>
</evidence>
<dbReference type="GO" id="GO:0042025">
    <property type="term" value="C:host cell nucleus"/>
    <property type="evidence" value="ECO:0007669"/>
    <property type="project" value="UniProtKB-SubCell"/>
</dbReference>
<keyword evidence="4 16" id="KW-0945">Host-virus interaction</keyword>
<dbReference type="InterPro" id="IPR038575">
    <property type="entry name" value="E6_sf"/>
</dbReference>